<protein>
    <submittedName>
        <fullName evidence="3">DUF222 domain-containing protein</fullName>
    </submittedName>
</protein>
<dbReference type="SMART" id="SM00507">
    <property type="entry name" value="HNHc"/>
    <property type="match status" value="1"/>
</dbReference>
<feature type="compositionally biased region" description="Basic residues" evidence="1">
    <location>
        <begin position="427"/>
        <end position="436"/>
    </location>
</feature>
<dbReference type="CDD" id="cd00085">
    <property type="entry name" value="HNHc"/>
    <property type="match status" value="1"/>
</dbReference>
<name>A0A7G7MBI5_9PSEU</name>
<sequence>MSTARSEPPTEAALVERIALLEERKAAIAAEQSEAVLAFAIAHAESQTAAGDVDPEALERSIAAQVGLACRVSPTEGRRRVRIARDLHAGHTRVRELFAAGRLSEYQTATIVAATAHLSPAERAEVDQELADRRVEALGVRRIHDLTRSLAAQVAPEKFTARCRAARTGRRVSVRPAADGMADLTAHLPVEEAVACYAALAAAVNEVAVRPEPVTRGRGQILADTLVERLTGQATARDVNIEIQVLVPVEALIDPDSPLPAQIAGHGPVPVELLTTGGGRRTWRRLITRDGVVIGGDSRSRLFTGRLAALIRARDGHRCREPYCDAPIRHIDHIRRWKDGGRTEFTNGRGLCAFHNHVRETAGWTVEIADGVVTTTTPTGAEHLSRICPGRPRRSEVRRSTDAARWRSRTRRHAGWTSAGGHDRTVRARRRPQPAP</sequence>
<evidence type="ECO:0000313" key="4">
    <source>
        <dbReference type="Proteomes" id="UP000515728"/>
    </source>
</evidence>
<dbReference type="Gene3D" id="1.10.30.50">
    <property type="match status" value="1"/>
</dbReference>
<dbReference type="RefSeq" id="WP_185716908.1">
    <property type="nucleotide sequence ID" value="NZ_BAAAWI010000001.1"/>
</dbReference>
<accession>A0A7G7MBI5</accession>
<evidence type="ECO:0000256" key="1">
    <source>
        <dbReference type="SAM" id="MobiDB-lite"/>
    </source>
</evidence>
<feature type="region of interest" description="Disordered" evidence="1">
    <location>
        <begin position="388"/>
        <end position="436"/>
    </location>
</feature>
<dbReference type="InterPro" id="IPR003615">
    <property type="entry name" value="HNH_nuc"/>
</dbReference>
<dbReference type="Pfam" id="PF02720">
    <property type="entry name" value="DUF222"/>
    <property type="match status" value="1"/>
</dbReference>
<feature type="domain" description="HNH nuclease" evidence="2">
    <location>
        <begin position="306"/>
        <end position="357"/>
    </location>
</feature>
<feature type="compositionally biased region" description="Basic and acidic residues" evidence="1">
    <location>
        <begin position="393"/>
        <end position="405"/>
    </location>
</feature>
<dbReference type="InterPro" id="IPR003870">
    <property type="entry name" value="DUF222"/>
</dbReference>
<organism evidence="3 4">
    <name type="scientific">Pseudonocardia petroleophila</name>
    <dbReference type="NCBI Taxonomy" id="37331"/>
    <lineage>
        <taxon>Bacteria</taxon>
        <taxon>Bacillati</taxon>
        <taxon>Actinomycetota</taxon>
        <taxon>Actinomycetes</taxon>
        <taxon>Pseudonocardiales</taxon>
        <taxon>Pseudonocardiaceae</taxon>
        <taxon>Pseudonocardia</taxon>
    </lineage>
</organism>
<proteinExistence type="predicted"/>
<evidence type="ECO:0000259" key="2">
    <source>
        <dbReference type="SMART" id="SM00507"/>
    </source>
</evidence>
<dbReference type="Proteomes" id="UP000515728">
    <property type="component" value="Chromosome"/>
</dbReference>
<dbReference type="AlphaFoldDB" id="A0A7G7MBI5"/>
<dbReference type="EMBL" id="CP060131">
    <property type="protein sequence ID" value="QNG50146.1"/>
    <property type="molecule type" value="Genomic_DNA"/>
</dbReference>
<reference evidence="3 4" key="1">
    <citation type="submission" date="2020-08" db="EMBL/GenBank/DDBJ databases">
        <authorList>
            <person name="Mo P."/>
        </authorList>
    </citation>
    <scope>NUCLEOTIDE SEQUENCE [LARGE SCALE GENOMIC DNA]</scope>
    <source>
        <strain evidence="3 4">CGMCC 4.1532</strain>
    </source>
</reference>
<keyword evidence="4" id="KW-1185">Reference proteome</keyword>
<gene>
    <name evidence="3" type="ORF">H6H00_17935</name>
</gene>
<evidence type="ECO:0000313" key="3">
    <source>
        <dbReference type="EMBL" id="QNG50146.1"/>
    </source>
</evidence>
<dbReference type="KEGG" id="ppel:H6H00_17935"/>